<dbReference type="CDD" id="cd08492">
    <property type="entry name" value="PBP2_NikA_DppA_OppA_like_15"/>
    <property type="match status" value="1"/>
</dbReference>
<keyword evidence="2" id="KW-0813">Transport</keyword>
<dbReference type="PANTHER" id="PTHR30290">
    <property type="entry name" value="PERIPLASMIC BINDING COMPONENT OF ABC TRANSPORTER"/>
    <property type="match status" value="1"/>
</dbReference>
<evidence type="ECO:0000313" key="7">
    <source>
        <dbReference type="Proteomes" id="UP000198666"/>
    </source>
</evidence>
<protein>
    <submittedName>
        <fullName evidence="6">Peptide/nickel transport system substrate-binding protein</fullName>
    </submittedName>
</protein>
<dbReference type="STRING" id="361279.SAMN05421663_108108"/>
<keyword evidence="7" id="KW-1185">Reference proteome</keyword>
<dbReference type="InterPro" id="IPR000914">
    <property type="entry name" value="SBP_5_dom"/>
</dbReference>
<accession>A0A1G6TAS9</accession>
<evidence type="ECO:0000256" key="3">
    <source>
        <dbReference type="ARBA" id="ARBA00022729"/>
    </source>
</evidence>
<evidence type="ECO:0000256" key="4">
    <source>
        <dbReference type="SAM" id="SignalP"/>
    </source>
</evidence>
<dbReference type="Gene3D" id="3.40.190.10">
    <property type="entry name" value="Periplasmic binding protein-like II"/>
    <property type="match status" value="1"/>
</dbReference>
<evidence type="ECO:0000256" key="2">
    <source>
        <dbReference type="ARBA" id="ARBA00022448"/>
    </source>
</evidence>
<organism evidence="6 7">
    <name type="scientific">Terribacillus halophilus</name>
    <dbReference type="NCBI Taxonomy" id="361279"/>
    <lineage>
        <taxon>Bacteria</taxon>
        <taxon>Bacillati</taxon>
        <taxon>Bacillota</taxon>
        <taxon>Bacilli</taxon>
        <taxon>Bacillales</taxon>
        <taxon>Bacillaceae</taxon>
        <taxon>Terribacillus</taxon>
    </lineage>
</organism>
<dbReference type="InterPro" id="IPR030678">
    <property type="entry name" value="Peptide/Ni-bd"/>
</dbReference>
<dbReference type="InterPro" id="IPR039424">
    <property type="entry name" value="SBP_5"/>
</dbReference>
<name>A0A1G6TAS9_9BACI</name>
<keyword evidence="3 4" id="KW-0732">Signal</keyword>
<reference evidence="7" key="1">
    <citation type="submission" date="2016-10" db="EMBL/GenBank/DDBJ databases">
        <authorList>
            <person name="Varghese N."/>
            <person name="Submissions S."/>
        </authorList>
    </citation>
    <scope>NUCLEOTIDE SEQUENCE [LARGE SCALE GENOMIC DNA]</scope>
    <source>
        <strain evidence="7">DSM 21620</strain>
    </source>
</reference>
<gene>
    <name evidence="6" type="ORF">SAMN05421663_108108</name>
</gene>
<feature type="signal peptide" evidence="4">
    <location>
        <begin position="1"/>
        <end position="18"/>
    </location>
</feature>
<dbReference type="SUPFAM" id="SSF53850">
    <property type="entry name" value="Periplasmic binding protein-like II"/>
    <property type="match status" value="1"/>
</dbReference>
<dbReference type="PANTHER" id="PTHR30290:SF9">
    <property type="entry name" value="OLIGOPEPTIDE-BINDING PROTEIN APPA"/>
    <property type="match status" value="1"/>
</dbReference>
<dbReference type="PIRSF" id="PIRSF002741">
    <property type="entry name" value="MppA"/>
    <property type="match status" value="1"/>
</dbReference>
<dbReference type="GO" id="GO:0043190">
    <property type="term" value="C:ATP-binding cassette (ABC) transporter complex"/>
    <property type="evidence" value="ECO:0007669"/>
    <property type="project" value="InterPro"/>
</dbReference>
<dbReference type="EMBL" id="FMZB01000008">
    <property type="protein sequence ID" value="SDD25954.1"/>
    <property type="molecule type" value="Genomic_DNA"/>
</dbReference>
<sequence length="537" mass="60602">MKRLYLVILLLGMFCLTACRDAEQTINAADVSENDRYGGTLTFGISVPIVGDLLDPHRSASPGNSRIQRSMFDSLVAQNEDGSFDPWLATKWEISEDQKSYTFHLRDDVTFTDGTPFDAEAVKFNFERIKKLDSPGLSLSFLGPYESTEIIDDHTVRIHFQEAFSPFLSNLATENLAMVSPVAVKERGDSFAVNPVGSGPFKVKDYTLGTEYVLERNEDYNWGPANAGHTGKAYLDELVIKIITEDSTRVSSLHSGDVDAIDTIPPQHVKVLKNDNDLNISEVELLNYNAAIQFNATKGILQDKNLREALRLGVDWDAIVRTVYLGTYDRAYTALSPSLIGADADLEEKWEFDADEAEDMLDELGWKKGGDGIRVKDGKRLSLEMIDFYANREKRMDVMTMVQNSWKSIGVELNIHTISRGEYTDRRMAGDYDMWIGSQYGPDPDGVLRAYLVAKEGYHDEYQDPKVTEMLDAARDEQDSAKRAVLYRKLLEHLFEEVYSIPVYVLPYTVAANKQVFDIGFDIKGSPYFYDTWIVSE</sequence>
<dbReference type="Gene3D" id="3.10.105.10">
    <property type="entry name" value="Dipeptide-binding Protein, Domain 3"/>
    <property type="match status" value="1"/>
</dbReference>
<dbReference type="Proteomes" id="UP000198666">
    <property type="component" value="Unassembled WGS sequence"/>
</dbReference>
<evidence type="ECO:0000313" key="6">
    <source>
        <dbReference type="EMBL" id="SDD25954.1"/>
    </source>
</evidence>
<feature type="chain" id="PRO_5038835482" evidence="4">
    <location>
        <begin position="19"/>
        <end position="537"/>
    </location>
</feature>
<dbReference type="AlphaFoldDB" id="A0A1G6TAS9"/>
<comment type="similarity">
    <text evidence="1">Belongs to the bacterial solute-binding protein 5 family.</text>
</comment>
<dbReference type="GO" id="GO:0015833">
    <property type="term" value="P:peptide transport"/>
    <property type="evidence" value="ECO:0007669"/>
    <property type="project" value="TreeGrafter"/>
</dbReference>
<dbReference type="GO" id="GO:1904680">
    <property type="term" value="F:peptide transmembrane transporter activity"/>
    <property type="evidence" value="ECO:0007669"/>
    <property type="project" value="TreeGrafter"/>
</dbReference>
<dbReference type="RefSeq" id="WP_093727940.1">
    <property type="nucleotide sequence ID" value="NZ_FMZB01000008.1"/>
</dbReference>
<dbReference type="GO" id="GO:0042597">
    <property type="term" value="C:periplasmic space"/>
    <property type="evidence" value="ECO:0007669"/>
    <property type="project" value="UniProtKB-ARBA"/>
</dbReference>
<evidence type="ECO:0000256" key="1">
    <source>
        <dbReference type="ARBA" id="ARBA00005695"/>
    </source>
</evidence>
<proteinExistence type="inferred from homology"/>
<feature type="domain" description="Solute-binding protein family 5" evidence="5">
    <location>
        <begin position="85"/>
        <end position="450"/>
    </location>
</feature>
<dbReference type="OrthoDB" id="9796817at2"/>
<evidence type="ECO:0000259" key="5">
    <source>
        <dbReference type="Pfam" id="PF00496"/>
    </source>
</evidence>
<dbReference type="Pfam" id="PF00496">
    <property type="entry name" value="SBP_bac_5"/>
    <property type="match status" value="1"/>
</dbReference>